<keyword evidence="8" id="KW-1185">Reference proteome</keyword>
<evidence type="ECO:0000256" key="2">
    <source>
        <dbReference type="ARBA" id="ARBA00006289"/>
    </source>
</evidence>
<evidence type="ECO:0000256" key="1">
    <source>
        <dbReference type="ARBA" id="ARBA00004496"/>
    </source>
</evidence>
<dbReference type="STRING" id="97972.A0A2V1DAL6"/>
<evidence type="ECO:0000259" key="6">
    <source>
        <dbReference type="Pfam" id="PF25789"/>
    </source>
</evidence>
<evidence type="ECO:0000256" key="4">
    <source>
        <dbReference type="SAM" id="MobiDB-lite"/>
    </source>
</evidence>
<dbReference type="AlphaFoldDB" id="A0A2V1DAL6"/>
<dbReference type="InterPro" id="IPR007244">
    <property type="entry name" value="Naa35_N"/>
</dbReference>
<feature type="region of interest" description="Disordered" evidence="4">
    <location>
        <begin position="533"/>
        <end position="614"/>
    </location>
</feature>
<organism evidence="7 8">
    <name type="scientific">Periconia macrospinosa</name>
    <dbReference type="NCBI Taxonomy" id="97972"/>
    <lineage>
        <taxon>Eukaryota</taxon>
        <taxon>Fungi</taxon>
        <taxon>Dikarya</taxon>
        <taxon>Ascomycota</taxon>
        <taxon>Pezizomycotina</taxon>
        <taxon>Dothideomycetes</taxon>
        <taxon>Pleosporomycetidae</taxon>
        <taxon>Pleosporales</taxon>
        <taxon>Massarineae</taxon>
        <taxon>Periconiaceae</taxon>
        <taxon>Periconia</taxon>
    </lineage>
</organism>
<dbReference type="Pfam" id="PF25789">
    <property type="entry name" value="TPR_NAA35"/>
    <property type="match status" value="1"/>
</dbReference>
<gene>
    <name evidence="7" type="ORF">DM02DRAFT_618519</name>
</gene>
<evidence type="ECO:0000259" key="5">
    <source>
        <dbReference type="Pfam" id="PF04112"/>
    </source>
</evidence>
<feature type="compositionally biased region" description="Low complexity" evidence="4">
    <location>
        <begin position="593"/>
        <end position="614"/>
    </location>
</feature>
<dbReference type="EMBL" id="KZ805528">
    <property type="protein sequence ID" value="PVH94583.1"/>
    <property type="molecule type" value="Genomic_DNA"/>
</dbReference>
<accession>A0A2V1DAL6</accession>
<dbReference type="OrthoDB" id="269405at2759"/>
<evidence type="ECO:0000313" key="8">
    <source>
        <dbReference type="Proteomes" id="UP000244855"/>
    </source>
</evidence>
<dbReference type="PANTHER" id="PTHR21373">
    <property type="entry name" value="GLUCOSE REPRESSIBLE PROTEIN MAK10"/>
    <property type="match status" value="1"/>
</dbReference>
<name>A0A2V1DAL6_9PLEO</name>
<evidence type="ECO:0000256" key="3">
    <source>
        <dbReference type="ARBA" id="ARBA00022490"/>
    </source>
</evidence>
<feature type="compositionally biased region" description="Pro residues" evidence="4">
    <location>
        <begin position="570"/>
        <end position="580"/>
    </location>
</feature>
<sequence length="846" mass="95483">MEPRIVDITEKFTAACKGLDIGQLVKDEYFTLFESIGAVEIMDPQMDSGFLQPGETLEDDYDPLTPILPEELIGIMDQLLCYEMAWHTGSPLSQTLFTSIHIDRLLWPEPKTLEEAQFYRGKIEDDRRPGVLLEVLRAYCLALVKGCDFVIAKITSRDYFEEEDFCTNTYNRVLFVQIPPDVFQRELDAAIELIEESAEIDESLRDAIITRLNFRKSLLTALDIEMPLDMNFPLDLDRPYSLLSSTWSPVADSLPHIITTHELAKPVTDAFSTKVQRRLASTVPPRPIVQFEFTKALEALKLLCVDCQEATRFLQIPHDPIEYLSFLWAFASRDPTPLTYSRSYLGAIMFSSDIIQAPGALPFEDLRSFVFTENSAILDPSLRALSPPLNPRLPKPPGLQLVEILDTFVDRAIPPYFDLWVALGQNKCRLRRMLTHVIHAWDALQRDAEAADAKLKIVCEAMGIGHELMENPLTTWVYIKKLWMIEKVILLGFEQEIHHPDEYAGMYFFLAQIASKRGMALIECLHLLHGTQSSYPKPPSRPPPSIPPQSDLSTQDPPPSESTAPTSEPTEPPAAEPISPPFTTEDFPLLKIQPYPTSSSTTTPSQSSNGQTPTPQTTYLLTLLCRATATCALASALHTFYATLRRIDLLPNPHHALGTPQSRQEARMKPFLTLTPEEVPRDIHRGCLLRPWGPYDERSDVFGDEFDVNSPLWDTFDAYMEVGRRSWGEVKQAGAQGGKAKGSEIAWKKEIDDLYVTFEVLRRGLERLRAASSIREPRCAPGDSMDLEVDWKRGGHTDGRENEGWLVARVGRVFFVEADGTRHLANNVMVWDGECFVEGDLGWMNL</sequence>
<feature type="compositionally biased region" description="Pro residues" evidence="4">
    <location>
        <begin position="536"/>
        <end position="547"/>
    </location>
</feature>
<feature type="domain" description="NAA35-like TPR repeats" evidence="6">
    <location>
        <begin position="323"/>
        <end position="675"/>
    </location>
</feature>
<keyword evidence="3" id="KW-0963">Cytoplasm</keyword>
<dbReference type="Proteomes" id="UP000244855">
    <property type="component" value="Unassembled WGS sequence"/>
</dbReference>
<dbReference type="InterPro" id="IPR057982">
    <property type="entry name" value="TPR_NAA35"/>
</dbReference>
<feature type="domain" description="NAA35-like N-terminal" evidence="5">
    <location>
        <begin position="22"/>
        <end position="182"/>
    </location>
</feature>
<proteinExistence type="inferred from homology"/>
<dbReference type="PANTHER" id="PTHR21373:SF0">
    <property type="entry name" value="N-ALPHA-ACETYLTRANSFERASE 35, NATC AUXILIARY SUBUNIT"/>
    <property type="match status" value="1"/>
</dbReference>
<comment type="similarity">
    <text evidence="2">Belongs to the MAK10 family.</text>
</comment>
<dbReference type="Pfam" id="PF04112">
    <property type="entry name" value="Mak10"/>
    <property type="match status" value="1"/>
</dbReference>
<dbReference type="InterPro" id="IPR057983">
    <property type="entry name" value="NAA35-like_N"/>
</dbReference>
<dbReference type="GO" id="GO:0031417">
    <property type="term" value="C:NatC complex"/>
    <property type="evidence" value="ECO:0007669"/>
    <property type="project" value="InterPro"/>
</dbReference>
<evidence type="ECO:0000313" key="7">
    <source>
        <dbReference type="EMBL" id="PVH94583.1"/>
    </source>
</evidence>
<reference evidence="7 8" key="1">
    <citation type="journal article" date="2018" name="Sci. Rep.">
        <title>Comparative genomics provides insights into the lifestyle and reveals functional heterogeneity of dark septate endophytic fungi.</title>
        <authorList>
            <person name="Knapp D.G."/>
            <person name="Nemeth J.B."/>
            <person name="Barry K."/>
            <person name="Hainaut M."/>
            <person name="Henrissat B."/>
            <person name="Johnson J."/>
            <person name="Kuo A."/>
            <person name="Lim J.H.P."/>
            <person name="Lipzen A."/>
            <person name="Nolan M."/>
            <person name="Ohm R.A."/>
            <person name="Tamas L."/>
            <person name="Grigoriev I.V."/>
            <person name="Spatafora J.W."/>
            <person name="Nagy L.G."/>
            <person name="Kovacs G.M."/>
        </authorList>
    </citation>
    <scope>NUCLEOTIDE SEQUENCE [LARGE SCALE GENOMIC DNA]</scope>
    <source>
        <strain evidence="7 8">DSE2036</strain>
    </source>
</reference>
<comment type="subcellular location">
    <subcellularLocation>
        <location evidence="1">Cytoplasm</location>
    </subcellularLocation>
</comment>
<protein>
    <submittedName>
        <fullName evidence="7">Mak10-domain-containing protein</fullName>
    </submittedName>
</protein>